<name>A0A6A3ABI6_HIBSY</name>
<keyword evidence="2" id="KW-1185">Reference proteome</keyword>
<evidence type="ECO:0000313" key="1">
    <source>
        <dbReference type="EMBL" id="KAE8701871.1"/>
    </source>
</evidence>
<comment type="caution">
    <text evidence="1">The sequence shown here is derived from an EMBL/GenBank/DDBJ whole genome shotgun (WGS) entry which is preliminary data.</text>
</comment>
<dbReference type="AlphaFoldDB" id="A0A6A3ABI6"/>
<dbReference type="EMBL" id="VEPZ02001014">
    <property type="protein sequence ID" value="KAE8701871.1"/>
    <property type="molecule type" value="Genomic_DNA"/>
</dbReference>
<reference evidence="1" key="1">
    <citation type="submission" date="2019-09" db="EMBL/GenBank/DDBJ databases">
        <title>Draft genome information of white flower Hibiscus syriacus.</title>
        <authorList>
            <person name="Kim Y.-M."/>
        </authorList>
    </citation>
    <scope>NUCLEOTIDE SEQUENCE [LARGE SCALE GENOMIC DNA]</scope>
    <source>
        <strain evidence="1">YM2019G1</strain>
    </source>
</reference>
<proteinExistence type="predicted"/>
<sequence length="128" mass="14497">MGNPKRELLSKAPWRVEEDQDKFADAKLRLPISRAPPPKYTSLAASPPFPKLTTMTPSRLTLNSVTASSATSRSFSPSLHSVFILKVLQMHRNHSGWDRKKRLLAFVKEMKELVKSETEFYDLIPLCG</sequence>
<organism evidence="1 2">
    <name type="scientific">Hibiscus syriacus</name>
    <name type="common">Rose of Sharon</name>
    <dbReference type="NCBI Taxonomy" id="106335"/>
    <lineage>
        <taxon>Eukaryota</taxon>
        <taxon>Viridiplantae</taxon>
        <taxon>Streptophyta</taxon>
        <taxon>Embryophyta</taxon>
        <taxon>Tracheophyta</taxon>
        <taxon>Spermatophyta</taxon>
        <taxon>Magnoliopsida</taxon>
        <taxon>eudicotyledons</taxon>
        <taxon>Gunneridae</taxon>
        <taxon>Pentapetalae</taxon>
        <taxon>rosids</taxon>
        <taxon>malvids</taxon>
        <taxon>Malvales</taxon>
        <taxon>Malvaceae</taxon>
        <taxon>Malvoideae</taxon>
        <taxon>Hibiscus</taxon>
    </lineage>
</organism>
<accession>A0A6A3ABI6</accession>
<dbReference type="Proteomes" id="UP000436088">
    <property type="component" value="Unassembled WGS sequence"/>
</dbReference>
<gene>
    <name evidence="1" type="ORF">F3Y22_tig00110505pilonHSYRG00443</name>
</gene>
<evidence type="ECO:0000313" key="2">
    <source>
        <dbReference type="Proteomes" id="UP000436088"/>
    </source>
</evidence>
<protein>
    <submittedName>
        <fullName evidence="1">Uncharacterized protein</fullName>
    </submittedName>
</protein>